<dbReference type="Proteomes" id="UP000789366">
    <property type="component" value="Unassembled WGS sequence"/>
</dbReference>
<gene>
    <name evidence="1" type="ORF">SPELUC_LOCUS8871</name>
</gene>
<protein>
    <submittedName>
        <fullName evidence="1">10132_t:CDS:1</fullName>
    </submittedName>
</protein>
<keyword evidence="2" id="KW-1185">Reference proteome</keyword>
<sequence>TFKKTILLHTLNKLVLKADQNDVGNYNVQELRDDVGNYDVQEPSDDVSNYDVQEPSDDVGNYDIQDLCDHILNTLSSENNEEVYNEMADLCE</sequence>
<name>A0ACA9NH65_9GLOM</name>
<feature type="non-terminal residue" evidence="1">
    <location>
        <position position="92"/>
    </location>
</feature>
<feature type="non-terminal residue" evidence="1">
    <location>
        <position position="1"/>
    </location>
</feature>
<proteinExistence type="predicted"/>
<dbReference type="EMBL" id="CAJVPW010013934">
    <property type="protein sequence ID" value="CAG8649742.1"/>
    <property type="molecule type" value="Genomic_DNA"/>
</dbReference>
<accession>A0ACA9NH65</accession>
<comment type="caution">
    <text evidence="1">The sequence shown here is derived from an EMBL/GenBank/DDBJ whole genome shotgun (WGS) entry which is preliminary data.</text>
</comment>
<reference evidence="1" key="1">
    <citation type="submission" date="2021-06" db="EMBL/GenBank/DDBJ databases">
        <authorList>
            <person name="Kallberg Y."/>
            <person name="Tangrot J."/>
            <person name="Rosling A."/>
        </authorList>
    </citation>
    <scope>NUCLEOTIDE SEQUENCE</scope>
    <source>
        <strain evidence="1">28 12/20/2015</strain>
    </source>
</reference>
<organism evidence="1 2">
    <name type="scientific">Cetraspora pellucida</name>
    <dbReference type="NCBI Taxonomy" id="1433469"/>
    <lineage>
        <taxon>Eukaryota</taxon>
        <taxon>Fungi</taxon>
        <taxon>Fungi incertae sedis</taxon>
        <taxon>Mucoromycota</taxon>
        <taxon>Glomeromycotina</taxon>
        <taxon>Glomeromycetes</taxon>
        <taxon>Diversisporales</taxon>
        <taxon>Gigasporaceae</taxon>
        <taxon>Cetraspora</taxon>
    </lineage>
</organism>
<evidence type="ECO:0000313" key="1">
    <source>
        <dbReference type="EMBL" id="CAG8649742.1"/>
    </source>
</evidence>
<evidence type="ECO:0000313" key="2">
    <source>
        <dbReference type="Proteomes" id="UP000789366"/>
    </source>
</evidence>